<dbReference type="Pfam" id="PF13297">
    <property type="entry name" value="SDE2_2C"/>
    <property type="match status" value="1"/>
</dbReference>
<keyword evidence="4 7" id="KW-0479">Metal-binding</keyword>
<dbReference type="OrthoDB" id="258495at2759"/>
<keyword evidence="6 7" id="KW-0862">Zinc</keyword>
<proteinExistence type="predicted"/>
<feature type="domain" description="B30.2/SPRY" evidence="11">
    <location>
        <begin position="375"/>
        <end position="608"/>
    </location>
</feature>
<evidence type="ECO:0008006" key="16">
    <source>
        <dbReference type="Google" id="ProtNLM"/>
    </source>
</evidence>
<evidence type="ECO:0000256" key="6">
    <source>
        <dbReference type="ARBA" id="ARBA00022833"/>
    </source>
</evidence>
<dbReference type="GO" id="GO:0008270">
    <property type="term" value="F:zinc ion binding"/>
    <property type="evidence" value="ECO:0007669"/>
    <property type="project" value="UniProtKB-KW"/>
</dbReference>
<evidence type="ECO:0000256" key="8">
    <source>
        <dbReference type="SAM" id="Coils"/>
    </source>
</evidence>
<dbReference type="GO" id="GO:0051603">
    <property type="term" value="P:proteolysis involved in protein catabolic process"/>
    <property type="evidence" value="ECO:0007669"/>
    <property type="project" value="TreeGrafter"/>
</dbReference>
<evidence type="ECO:0000256" key="4">
    <source>
        <dbReference type="ARBA" id="ARBA00022723"/>
    </source>
</evidence>
<comment type="subcellular location">
    <subcellularLocation>
        <location evidence="1">Host cell</location>
    </subcellularLocation>
    <subcellularLocation>
        <location evidence="2">Secreted</location>
    </subcellularLocation>
</comment>
<dbReference type="PANTHER" id="PTHR13363">
    <property type="entry name" value="RING FINGER AND SRY DOMAIN-CONTAINING"/>
    <property type="match status" value="1"/>
</dbReference>
<dbReference type="PANTHER" id="PTHR13363:SF5">
    <property type="entry name" value="E3 UBIQUITIN-PROTEIN LIGASE RNF123"/>
    <property type="match status" value="1"/>
</dbReference>
<evidence type="ECO:0000256" key="3">
    <source>
        <dbReference type="ARBA" id="ARBA00022525"/>
    </source>
</evidence>
<evidence type="ECO:0000256" key="5">
    <source>
        <dbReference type="ARBA" id="ARBA00022771"/>
    </source>
</evidence>
<evidence type="ECO:0000259" key="10">
    <source>
        <dbReference type="PROSITE" id="PS50103"/>
    </source>
</evidence>
<name>A0A3F2RQA1_9STRA</name>
<feature type="region of interest" description="Disordered" evidence="9">
    <location>
        <begin position="631"/>
        <end position="669"/>
    </location>
</feature>
<feature type="domain" description="C3H1-type" evidence="10">
    <location>
        <begin position="325"/>
        <end position="367"/>
    </location>
</feature>
<keyword evidence="5 7" id="KW-0863">Zinc-finger</keyword>
<evidence type="ECO:0000256" key="2">
    <source>
        <dbReference type="ARBA" id="ARBA00004613"/>
    </source>
</evidence>
<dbReference type="AlphaFoldDB" id="A0A3F2RQA1"/>
<dbReference type="PROSITE" id="PS50103">
    <property type="entry name" value="ZF_C3H1"/>
    <property type="match status" value="1"/>
</dbReference>
<dbReference type="InterPro" id="IPR043136">
    <property type="entry name" value="B30.2/SPRY_sf"/>
</dbReference>
<feature type="coiled-coil region" evidence="8">
    <location>
        <begin position="374"/>
        <end position="432"/>
    </location>
</feature>
<evidence type="ECO:0000256" key="7">
    <source>
        <dbReference type="PROSITE-ProRule" id="PRU00723"/>
    </source>
</evidence>
<dbReference type="Pfam" id="PF00622">
    <property type="entry name" value="SPRY"/>
    <property type="match status" value="1"/>
</dbReference>
<dbReference type="Gene3D" id="4.10.1000.10">
    <property type="entry name" value="Zinc finger, CCCH-type"/>
    <property type="match status" value="1"/>
</dbReference>
<dbReference type="CDD" id="cd11709">
    <property type="entry name" value="SPRY"/>
    <property type="match status" value="1"/>
</dbReference>
<sequence length="758" mass="84234">MLELFCALLGDERVFPVKIDETGSVDSLKKAIVQEQPNALEGLDAHKLNLYLTKKIINLSTNAAQWFAHTDDTSVRSALEQKINTLSKKDAFKMAIKVASKIKTVFAGAHDEGIIRMLVKVSTLSRAKTTEWNWTEEVPPTNCLEMDEVSFENPDLATEQLNIQILSRLDHKANHHIQNLHSSIQSREGVPSDLLDLYVNGRKLDVSAAVPSFPTIIRARLRGGLRGGKGGFGAMLRSMGKASGAKATTDFGACRDLHGRRLRHVNQEVAMLKWRQDSEARTTREKEGVTDREVLDEDTPSGIPGWYLATPSWAEGVKKSYMKRRRNTMLCKNWLKAREGGRSAPSGAPRWWGCPRGRDCDFAHGEEELRGEGLTEFKRAKKQEAQRAKQQELQDYVDFEQEMPDDVLDAINMGLRRRKTKANAKVEQQEEDARMLPPDATTYINVRSAQHPPPIVEKWLELVGEDNEGNGGSVGTAFKHGLCELRGRGNFAGVAQLGWADATFEAKSETGDGVGDHERSWAYDGARQVKWNGSKDEAYADDESWSKNDVIGCLLDLEEGTVTFTRNGVDLGVAYCNVKCLSSDKGFFPAISVEQTEILLVNIGSQPLLYQPFGFEPVINVLEAEATAVDIDGDRETPSSDNAKPEVPVEAQNSSKRHITPKNKNAKPKIVKKEEKTVPVEPPIDLLLFETVKSLEALGLERLKLELSRRDLKCGGSLTERAVRLFSVRGKAWEDIEDKLKTKKGLLKGEECSTGSKV</sequence>
<dbReference type="GO" id="GO:0043657">
    <property type="term" value="C:host cell"/>
    <property type="evidence" value="ECO:0007669"/>
    <property type="project" value="UniProtKB-SubCell"/>
</dbReference>
<feature type="zinc finger region" description="C3H1-type" evidence="7">
    <location>
        <begin position="325"/>
        <end position="367"/>
    </location>
</feature>
<dbReference type="Proteomes" id="UP000284657">
    <property type="component" value="Unassembled WGS sequence"/>
</dbReference>
<keyword evidence="3" id="KW-0964">Secreted</keyword>
<dbReference type="InterPro" id="IPR000571">
    <property type="entry name" value="Znf_CCCH"/>
</dbReference>
<dbReference type="InterPro" id="IPR025086">
    <property type="entry name" value="SDE2/SF3A3_SAP"/>
</dbReference>
<dbReference type="Pfam" id="PF20147">
    <property type="entry name" value="Crinkler"/>
    <property type="match status" value="1"/>
</dbReference>
<comment type="caution">
    <text evidence="13">The sequence shown here is derived from an EMBL/GenBank/DDBJ whole genome shotgun (WGS) entry which is preliminary data.</text>
</comment>
<dbReference type="SUPFAM" id="SSF49899">
    <property type="entry name" value="Concanavalin A-like lectins/glucanases"/>
    <property type="match status" value="1"/>
</dbReference>
<dbReference type="Pfam" id="PF22782">
    <property type="entry name" value="SDE2"/>
    <property type="match status" value="1"/>
</dbReference>
<dbReference type="InterPro" id="IPR045129">
    <property type="entry name" value="RNF123/RKP/RSPRY1"/>
</dbReference>
<dbReference type="InterPro" id="IPR003877">
    <property type="entry name" value="SPRY_dom"/>
</dbReference>
<dbReference type="EMBL" id="MBAD02001232">
    <property type="protein sequence ID" value="RLN56827.1"/>
    <property type="molecule type" value="Genomic_DNA"/>
</dbReference>
<dbReference type="InterPro" id="IPR013320">
    <property type="entry name" value="ConA-like_dom_sf"/>
</dbReference>
<evidence type="ECO:0000313" key="15">
    <source>
        <dbReference type="Proteomes" id="UP000284657"/>
    </source>
</evidence>
<organism evidence="13 14">
    <name type="scientific">Phytophthora kernoviae</name>
    <dbReference type="NCBI Taxonomy" id="325452"/>
    <lineage>
        <taxon>Eukaryota</taxon>
        <taxon>Sar</taxon>
        <taxon>Stramenopiles</taxon>
        <taxon>Oomycota</taxon>
        <taxon>Peronosporomycetes</taxon>
        <taxon>Peronosporales</taxon>
        <taxon>Peronosporaceae</taxon>
        <taxon>Phytophthora</taxon>
    </lineage>
</organism>
<dbReference type="GO" id="GO:0005576">
    <property type="term" value="C:extracellular region"/>
    <property type="evidence" value="ECO:0007669"/>
    <property type="project" value="UniProtKB-SubCell"/>
</dbReference>
<accession>A0A3F2RQA1</accession>
<feature type="compositionally biased region" description="Basic residues" evidence="9">
    <location>
        <begin position="655"/>
        <end position="669"/>
    </location>
</feature>
<evidence type="ECO:0000256" key="1">
    <source>
        <dbReference type="ARBA" id="ARBA00004340"/>
    </source>
</evidence>
<dbReference type="Proteomes" id="UP000277300">
    <property type="component" value="Unassembled WGS sequence"/>
</dbReference>
<dbReference type="GO" id="GO:0004842">
    <property type="term" value="F:ubiquitin-protein transferase activity"/>
    <property type="evidence" value="ECO:0007669"/>
    <property type="project" value="InterPro"/>
</dbReference>
<dbReference type="EMBL" id="MBDO02000132">
    <property type="protein sequence ID" value="RLN62138.1"/>
    <property type="molecule type" value="Genomic_DNA"/>
</dbReference>
<dbReference type="InterPro" id="IPR045379">
    <property type="entry name" value="Crinkler_N"/>
</dbReference>
<dbReference type="PROSITE" id="PS50188">
    <property type="entry name" value="B302_SPRY"/>
    <property type="match status" value="1"/>
</dbReference>
<dbReference type="InterPro" id="IPR001870">
    <property type="entry name" value="B30.2/SPRY"/>
</dbReference>
<reference evidence="14 15" key="1">
    <citation type="submission" date="2018-07" db="EMBL/GenBank/DDBJ databases">
        <title>Genome sequencing of oomycete isolates from Chile give support for New Zealand origin for Phytophthora kernoviae and make available the first Nothophytophthora sp. genome.</title>
        <authorList>
            <person name="Studholme D.J."/>
            <person name="Sanfuentes E."/>
            <person name="Panda P."/>
            <person name="Hill R."/>
            <person name="Sambles C."/>
            <person name="Grant M."/>
            <person name="Williams N.M."/>
            <person name="Mcdougal R.L."/>
        </authorList>
    </citation>
    <scope>NUCLEOTIDE SEQUENCE [LARGE SCALE GENOMIC DNA]</scope>
    <source>
        <strain evidence="13">Chile6</strain>
        <strain evidence="12">Chile7</strain>
    </source>
</reference>
<evidence type="ECO:0000313" key="14">
    <source>
        <dbReference type="Proteomes" id="UP000277300"/>
    </source>
</evidence>
<keyword evidence="8" id="KW-0175">Coiled coil</keyword>
<gene>
    <name evidence="12" type="ORF">BBJ29_003188</name>
    <name evidence="13" type="ORF">BBP00_00004964</name>
</gene>
<evidence type="ECO:0000256" key="9">
    <source>
        <dbReference type="SAM" id="MobiDB-lite"/>
    </source>
</evidence>
<evidence type="ECO:0000313" key="12">
    <source>
        <dbReference type="EMBL" id="RLN56827.1"/>
    </source>
</evidence>
<dbReference type="Gene3D" id="2.60.120.920">
    <property type="match status" value="1"/>
</dbReference>
<evidence type="ECO:0000313" key="13">
    <source>
        <dbReference type="EMBL" id="RLN62138.1"/>
    </source>
</evidence>
<protein>
    <recommendedName>
        <fullName evidence="16">C3H1-type domain-containing protein</fullName>
    </recommendedName>
</protein>
<dbReference type="InterPro" id="IPR053822">
    <property type="entry name" value="SDE2-like_dom"/>
</dbReference>
<evidence type="ECO:0000259" key="11">
    <source>
        <dbReference type="PROSITE" id="PS50188"/>
    </source>
</evidence>
<dbReference type="GO" id="GO:0005737">
    <property type="term" value="C:cytoplasm"/>
    <property type="evidence" value="ECO:0007669"/>
    <property type="project" value="TreeGrafter"/>
</dbReference>
<dbReference type="SMART" id="SM00449">
    <property type="entry name" value="SPRY"/>
    <property type="match status" value="1"/>
</dbReference>